<evidence type="ECO:0000313" key="1">
    <source>
        <dbReference type="EMBL" id="KAK3364469.1"/>
    </source>
</evidence>
<reference evidence="1" key="2">
    <citation type="submission" date="2023-06" db="EMBL/GenBank/DDBJ databases">
        <authorList>
            <consortium name="Lawrence Berkeley National Laboratory"/>
            <person name="Haridas S."/>
            <person name="Hensen N."/>
            <person name="Bonometti L."/>
            <person name="Westerberg I."/>
            <person name="Brannstrom I.O."/>
            <person name="Guillou S."/>
            <person name="Cros-Aarteil S."/>
            <person name="Calhoun S."/>
            <person name="Kuo A."/>
            <person name="Mondo S."/>
            <person name="Pangilinan J."/>
            <person name="Riley R."/>
            <person name="Labutti K."/>
            <person name="Andreopoulos B."/>
            <person name="Lipzen A."/>
            <person name="Chen C."/>
            <person name="Yanf M."/>
            <person name="Daum C."/>
            <person name="Ng V."/>
            <person name="Clum A."/>
            <person name="Steindorff A."/>
            <person name="Ohm R."/>
            <person name="Martin F."/>
            <person name="Silar P."/>
            <person name="Natvig D."/>
            <person name="Lalanne C."/>
            <person name="Gautier V."/>
            <person name="Ament-Velasquez S.L."/>
            <person name="Kruys A."/>
            <person name="Hutchinson M.I."/>
            <person name="Powell A.J."/>
            <person name="Barry K."/>
            <person name="Miller A.N."/>
            <person name="Grigoriev I.V."/>
            <person name="Debuchy R."/>
            <person name="Gladieux P."/>
            <person name="Thoren M.H."/>
            <person name="Johannesson H."/>
        </authorList>
    </citation>
    <scope>NUCLEOTIDE SEQUENCE</scope>
    <source>
        <strain evidence="1">CBS 955.72</strain>
    </source>
</reference>
<reference evidence="1" key="1">
    <citation type="journal article" date="2023" name="Mol. Phylogenet. Evol.">
        <title>Genome-scale phylogeny and comparative genomics of the fungal order Sordariales.</title>
        <authorList>
            <person name="Hensen N."/>
            <person name="Bonometti L."/>
            <person name="Westerberg I."/>
            <person name="Brannstrom I.O."/>
            <person name="Guillou S."/>
            <person name="Cros-Aarteil S."/>
            <person name="Calhoun S."/>
            <person name="Haridas S."/>
            <person name="Kuo A."/>
            <person name="Mondo S."/>
            <person name="Pangilinan J."/>
            <person name="Riley R."/>
            <person name="LaButti K."/>
            <person name="Andreopoulos B."/>
            <person name="Lipzen A."/>
            <person name="Chen C."/>
            <person name="Yan M."/>
            <person name="Daum C."/>
            <person name="Ng V."/>
            <person name="Clum A."/>
            <person name="Steindorff A."/>
            <person name="Ohm R.A."/>
            <person name="Martin F."/>
            <person name="Silar P."/>
            <person name="Natvig D.O."/>
            <person name="Lalanne C."/>
            <person name="Gautier V."/>
            <person name="Ament-Velasquez S.L."/>
            <person name="Kruys A."/>
            <person name="Hutchinson M.I."/>
            <person name="Powell A.J."/>
            <person name="Barry K."/>
            <person name="Miller A.N."/>
            <person name="Grigoriev I.V."/>
            <person name="Debuchy R."/>
            <person name="Gladieux P."/>
            <person name="Hiltunen Thoren M."/>
            <person name="Johannesson H."/>
        </authorList>
    </citation>
    <scope>NUCLEOTIDE SEQUENCE</scope>
    <source>
        <strain evidence="1">CBS 955.72</strain>
    </source>
</reference>
<proteinExistence type="predicted"/>
<name>A0AAJ0HXM6_9PEZI</name>
<gene>
    <name evidence="1" type="ORF">B0T25DRAFT_576726</name>
</gene>
<sequence length="210" mass="22345">MEAGFCLVQNVEIDFQLAYGQAGMSNAQRQNSPVTGTPGPGVRVVIGAIARMLAEKKWPACGADPGPSSHRRLPVALGGDPALIMALTDLHPVTFLRRASRLGYLANITFSVFLSLPDPGNAGGFVGQRPQHSWKDSKLACRTEDGFDVMHVESGQFCGEVSVNGELITAAAFTHDGKRVAVGDYTGQVWLYDVKAGRIQPNPDGGFGFS</sequence>
<dbReference type="EMBL" id="JAUIQD010000001">
    <property type="protein sequence ID" value="KAK3364469.1"/>
    <property type="molecule type" value="Genomic_DNA"/>
</dbReference>
<keyword evidence="2" id="KW-1185">Reference proteome</keyword>
<dbReference type="Gene3D" id="2.130.10.10">
    <property type="entry name" value="YVTN repeat-like/Quinoprotein amine dehydrogenase"/>
    <property type="match status" value="1"/>
</dbReference>
<dbReference type="InterPro" id="IPR011047">
    <property type="entry name" value="Quinoprotein_ADH-like_sf"/>
</dbReference>
<dbReference type="Proteomes" id="UP001275084">
    <property type="component" value="Unassembled WGS sequence"/>
</dbReference>
<comment type="caution">
    <text evidence="1">The sequence shown here is derived from an EMBL/GenBank/DDBJ whole genome shotgun (WGS) entry which is preliminary data.</text>
</comment>
<protein>
    <submittedName>
        <fullName evidence="1">Uncharacterized protein</fullName>
    </submittedName>
</protein>
<evidence type="ECO:0000313" key="2">
    <source>
        <dbReference type="Proteomes" id="UP001275084"/>
    </source>
</evidence>
<accession>A0AAJ0HXM6</accession>
<dbReference type="AlphaFoldDB" id="A0AAJ0HXM6"/>
<organism evidence="1 2">
    <name type="scientific">Lasiosphaeria hispida</name>
    <dbReference type="NCBI Taxonomy" id="260671"/>
    <lineage>
        <taxon>Eukaryota</taxon>
        <taxon>Fungi</taxon>
        <taxon>Dikarya</taxon>
        <taxon>Ascomycota</taxon>
        <taxon>Pezizomycotina</taxon>
        <taxon>Sordariomycetes</taxon>
        <taxon>Sordariomycetidae</taxon>
        <taxon>Sordariales</taxon>
        <taxon>Lasiosphaeriaceae</taxon>
        <taxon>Lasiosphaeria</taxon>
    </lineage>
</organism>
<dbReference type="SUPFAM" id="SSF50998">
    <property type="entry name" value="Quinoprotein alcohol dehydrogenase-like"/>
    <property type="match status" value="1"/>
</dbReference>
<dbReference type="InterPro" id="IPR015943">
    <property type="entry name" value="WD40/YVTN_repeat-like_dom_sf"/>
</dbReference>